<feature type="transmembrane region" description="Helical" evidence="1">
    <location>
        <begin position="62"/>
        <end position="81"/>
    </location>
</feature>
<dbReference type="Proteomes" id="UP000324611">
    <property type="component" value="Unassembled WGS sequence"/>
</dbReference>
<feature type="transmembrane region" description="Helical" evidence="1">
    <location>
        <begin position="33"/>
        <end position="50"/>
    </location>
</feature>
<proteinExistence type="predicted"/>
<dbReference type="EMBL" id="VUOC01000002">
    <property type="protein sequence ID" value="KAA2243790.1"/>
    <property type="molecule type" value="Genomic_DNA"/>
</dbReference>
<dbReference type="AlphaFoldDB" id="A0A5B2VZ59"/>
<evidence type="ECO:0000256" key="1">
    <source>
        <dbReference type="SAM" id="Phobius"/>
    </source>
</evidence>
<protein>
    <submittedName>
        <fullName evidence="2">Uncharacterized protein</fullName>
    </submittedName>
</protein>
<reference evidence="2 3" key="2">
    <citation type="submission" date="2019-09" db="EMBL/GenBank/DDBJ databases">
        <authorList>
            <person name="Jin C."/>
        </authorList>
    </citation>
    <scope>NUCLEOTIDE SEQUENCE [LARGE SCALE GENOMIC DNA]</scope>
    <source>
        <strain evidence="2 3">BN140078</strain>
    </source>
</reference>
<reference evidence="2 3" key="1">
    <citation type="submission" date="2019-09" db="EMBL/GenBank/DDBJ databases">
        <title>Chitinophaga ginsengihumi sp. nov., isolated from soil of ginseng rhizosphere.</title>
        <authorList>
            <person name="Lee J."/>
        </authorList>
    </citation>
    <scope>NUCLEOTIDE SEQUENCE [LARGE SCALE GENOMIC DNA]</scope>
    <source>
        <strain evidence="2 3">BN140078</strain>
    </source>
</reference>
<comment type="caution">
    <text evidence="2">The sequence shown here is derived from an EMBL/GenBank/DDBJ whole genome shotgun (WGS) entry which is preliminary data.</text>
</comment>
<accession>A0A5B2VZ59</accession>
<organism evidence="2 3">
    <name type="scientific">Chitinophaga agrisoli</name>
    <dbReference type="NCBI Taxonomy" id="2607653"/>
    <lineage>
        <taxon>Bacteria</taxon>
        <taxon>Pseudomonadati</taxon>
        <taxon>Bacteroidota</taxon>
        <taxon>Chitinophagia</taxon>
        <taxon>Chitinophagales</taxon>
        <taxon>Chitinophagaceae</taxon>
        <taxon>Chitinophaga</taxon>
    </lineage>
</organism>
<sequence>MNSSKINYLPLTPEDLIVLEDTMYERVAQFKRRMLFATVFCCIGFAHTLVTTDSHKTIDTVLVTILALLAGIAGLSWYTWIYKINKDMREQQKVTFTTKVTDKKGRSSSSRNFNKEYSIILSDNDFYVSYLDLEEEVYNQIPLFATISIIVTRRSRTFLSCDIEP</sequence>
<dbReference type="RefSeq" id="WP_149838665.1">
    <property type="nucleotide sequence ID" value="NZ_VUOC01000002.1"/>
</dbReference>
<keyword evidence="3" id="KW-1185">Reference proteome</keyword>
<keyword evidence="1" id="KW-0812">Transmembrane</keyword>
<evidence type="ECO:0000313" key="2">
    <source>
        <dbReference type="EMBL" id="KAA2243790.1"/>
    </source>
</evidence>
<keyword evidence="1" id="KW-0472">Membrane</keyword>
<name>A0A5B2VZ59_9BACT</name>
<evidence type="ECO:0000313" key="3">
    <source>
        <dbReference type="Proteomes" id="UP000324611"/>
    </source>
</evidence>
<keyword evidence="1" id="KW-1133">Transmembrane helix</keyword>
<gene>
    <name evidence="2" type="ORF">F0L74_15040</name>
</gene>